<dbReference type="Proteomes" id="UP000015100">
    <property type="component" value="Unassembled WGS sequence"/>
</dbReference>
<accession>S8BXD2</accession>
<dbReference type="OMA" id="TIEDGHE"/>
<evidence type="ECO:0000259" key="1">
    <source>
        <dbReference type="PROSITE" id="PS50181"/>
    </source>
</evidence>
<dbReference type="InterPro" id="IPR036047">
    <property type="entry name" value="F-box-like_dom_sf"/>
</dbReference>
<dbReference type="Pfam" id="PF12937">
    <property type="entry name" value="F-box-like"/>
    <property type="match status" value="1"/>
</dbReference>
<dbReference type="AlphaFoldDB" id="S8BXD2"/>
<reference evidence="3" key="2">
    <citation type="submission" date="2013-04" db="EMBL/GenBank/DDBJ databases">
        <title>Genomic mechanisms accounting for the adaptation to parasitism in nematode-trapping fungi.</title>
        <authorList>
            <person name="Ahren D.G."/>
        </authorList>
    </citation>
    <scope>NUCLEOTIDE SEQUENCE [LARGE SCALE GENOMIC DNA]</scope>
    <source>
        <strain evidence="3">CBS 200.50</strain>
    </source>
</reference>
<comment type="caution">
    <text evidence="2">The sequence shown here is derived from an EMBL/GenBank/DDBJ whole genome shotgun (WGS) entry which is preliminary data.</text>
</comment>
<gene>
    <name evidence="2" type="ORF">H072_1822</name>
</gene>
<dbReference type="OrthoDB" id="5275072at2759"/>
<dbReference type="InterPro" id="IPR001810">
    <property type="entry name" value="F-box_dom"/>
</dbReference>
<feature type="domain" description="F-box" evidence="1">
    <location>
        <begin position="6"/>
        <end position="53"/>
    </location>
</feature>
<keyword evidence="3" id="KW-1185">Reference proteome</keyword>
<dbReference type="EMBL" id="AQGS01000057">
    <property type="protein sequence ID" value="EPS44178.1"/>
    <property type="molecule type" value="Genomic_DNA"/>
</dbReference>
<protein>
    <recommendedName>
        <fullName evidence="1">F-box domain-containing protein</fullName>
    </recommendedName>
</protein>
<evidence type="ECO:0000313" key="2">
    <source>
        <dbReference type="EMBL" id="EPS44178.1"/>
    </source>
</evidence>
<dbReference type="HOGENOM" id="CLU_546306_0_0_1"/>
<dbReference type="PROSITE" id="PS50181">
    <property type="entry name" value="FBOX"/>
    <property type="match status" value="1"/>
</dbReference>
<evidence type="ECO:0000313" key="3">
    <source>
        <dbReference type="Proteomes" id="UP000015100"/>
    </source>
</evidence>
<reference evidence="2 3" key="1">
    <citation type="journal article" date="2013" name="PLoS Genet.">
        <title>Genomic mechanisms accounting for the adaptation to parasitism in nematode-trapping fungi.</title>
        <authorList>
            <person name="Meerupati T."/>
            <person name="Andersson K.M."/>
            <person name="Friman E."/>
            <person name="Kumar D."/>
            <person name="Tunlid A."/>
            <person name="Ahren D."/>
        </authorList>
    </citation>
    <scope>NUCLEOTIDE SEQUENCE [LARGE SCALE GENOMIC DNA]</scope>
    <source>
        <strain evidence="2 3">CBS 200.50</strain>
    </source>
</reference>
<name>S8BXD2_DACHA</name>
<organism evidence="2 3">
    <name type="scientific">Dactylellina haptotyla (strain CBS 200.50)</name>
    <name type="common">Nematode-trapping fungus</name>
    <name type="synonym">Monacrosporium haptotylum</name>
    <dbReference type="NCBI Taxonomy" id="1284197"/>
    <lineage>
        <taxon>Eukaryota</taxon>
        <taxon>Fungi</taxon>
        <taxon>Dikarya</taxon>
        <taxon>Ascomycota</taxon>
        <taxon>Pezizomycotina</taxon>
        <taxon>Orbiliomycetes</taxon>
        <taxon>Orbiliales</taxon>
        <taxon>Orbiliaceae</taxon>
        <taxon>Dactylellina</taxon>
    </lineage>
</organism>
<dbReference type="Gene3D" id="1.20.1280.50">
    <property type="match status" value="1"/>
</dbReference>
<dbReference type="SUPFAM" id="SSF81383">
    <property type="entry name" value="F-box domain"/>
    <property type="match status" value="1"/>
</dbReference>
<dbReference type="SMART" id="SM00256">
    <property type="entry name" value="FBOX"/>
    <property type="match status" value="1"/>
</dbReference>
<sequence length="499" mass="58100">MAGLEGAGIWSLPPELHIHIFSFLSYRELLVCETISPLWYNLFRSPVTHLRRYTQDQIPFTETLHDKDYYFHRLLRDYYILVHSRNETNISAAKQITVTLVPVIAITPAEADQFPRRLNALNINWLQSRELSSIPGVLTLTNAPFLNDPVWVRAGRQRNSNSNRDIWLESTRCSHISTKLSVSTPRDFTIKDMLKKTISCTQPIPSLVLAEHMSRGMREMHNQRCSKCSRSTFSFQYPMRTSNSSPEYLRKDRIARWTYRDNIDPWKGLYSRERYFVNLQNYTDEDAGISGKLVKMWHWGLFREDIMSQNEGFSTIEDGHELLFLGIDTIEREGLRTDEEREGATIDLTNHPVVDEPLLHLQGWRYRHAIRDMDWNMGLYLMWNQRGYRFGGLNDREILRQDWFSFTTGGSSGGQAATNDIALGDVDLDVTVREFIDILGQHILKFDALRIPGQQNMRLRMGMYGRLGVVVIRNVDEVPRIFDLNLYPAEEEENKLSEI</sequence>
<proteinExistence type="predicted"/>